<dbReference type="Proteomes" id="UP000325811">
    <property type="component" value="Chromosome I"/>
</dbReference>
<dbReference type="EMBL" id="LR699553">
    <property type="protein sequence ID" value="VVD30796.1"/>
    <property type="molecule type" value="Genomic_DNA"/>
</dbReference>
<sequence>MPPSAALRRQKEFIACSLIESRARGRLRLAP</sequence>
<evidence type="ECO:0000313" key="2">
    <source>
        <dbReference type="Proteomes" id="UP000325811"/>
    </source>
</evidence>
<organism evidence="1 2">
    <name type="scientific">Paraburkholderia dioscoreae</name>
    <dbReference type="NCBI Taxonomy" id="2604047"/>
    <lineage>
        <taxon>Bacteria</taxon>
        <taxon>Pseudomonadati</taxon>
        <taxon>Pseudomonadota</taxon>
        <taxon>Betaproteobacteria</taxon>
        <taxon>Burkholderiales</taxon>
        <taxon>Burkholderiaceae</taxon>
        <taxon>Paraburkholderia</taxon>
    </lineage>
</organism>
<accession>A0A5Q4ZHN1</accession>
<proteinExistence type="predicted"/>
<reference evidence="1 2" key="1">
    <citation type="submission" date="2019-08" db="EMBL/GenBank/DDBJ databases">
        <authorList>
            <person name="Herpell B J."/>
        </authorList>
    </citation>
    <scope>NUCLEOTIDE SEQUENCE [LARGE SCALE GENOMIC DNA]</scope>
    <source>
        <strain evidence="2">Msb3</strain>
    </source>
</reference>
<evidence type="ECO:0000313" key="1">
    <source>
        <dbReference type="EMBL" id="VVD30796.1"/>
    </source>
</evidence>
<protein>
    <submittedName>
        <fullName evidence="1">Uncharacterized protein</fullName>
    </submittedName>
</protein>
<name>A0A5Q4ZHN1_9BURK</name>
<keyword evidence="2" id="KW-1185">Reference proteome</keyword>
<dbReference type="AlphaFoldDB" id="A0A5Q4ZHN1"/>
<dbReference type="KEGG" id="pdio:PDMSB3_4352"/>
<gene>
    <name evidence="1" type="ORF">PDMSB3_4352</name>
</gene>